<proteinExistence type="inferred from homology"/>
<dbReference type="InterPro" id="IPR050360">
    <property type="entry name" value="MFS_Sugar_Transporters"/>
</dbReference>
<evidence type="ECO:0000256" key="2">
    <source>
        <dbReference type="ARBA" id="ARBA00010992"/>
    </source>
</evidence>
<evidence type="ECO:0000256" key="3">
    <source>
        <dbReference type="ARBA" id="ARBA00022448"/>
    </source>
</evidence>
<dbReference type="PANTHER" id="PTHR48022">
    <property type="entry name" value="PLASTIDIC GLUCOSE TRANSPORTER 4"/>
    <property type="match status" value="1"/>
</dbReference>
<evidence type="ECO:0000256" key="8">
    <source>
        <dbReference type="SAM" id="Phobius"/>
    </source>
</evidence>
<dbReference type="PRINTS" id="PR00171">
    <property type="entry name" value="SUGRTRNSPORT"/>
</dbReference>
<keyword evidence="4 8" id="KW-0812">Transmembrane</keyword>
<evidence type="ECO:0000313" key="10">
    <source>
        <dbReference type="EMBL" id="KAG4415568.1"/>
    </source>
</evidence>
<organism evidence="10 11">
    <name type="scientific">Cadophora malorum</name>
    <dbReference type="NCBI Taxonomy" id="108018"/>
    <lineage>
        <taxon>Eukaryota</taxon>
        <taxon>Fungi</taxon>
        <taxon>Dikarya</taxon>
        <taxon>Ascomycota</taxon>
        <taxon>Pezizomycotina</taxon>
        <taxon>Leotiomycetes</taxon>
        <taxon>Helotiales</taxon>
        <taxon>Ploettnerulaceae</taxon>
        <taxon>Cadophora</taxon>
    </lineage>
</organism>
<dbReference type="InterPro" id="IPR005828">
    <property type="entry name" value="MFS_sugar_transport-like"/>
</dbReference>
<evidence type="ECO:0000256" key="1">
    <source>
        <dbReference type="ARBA" id="ARBA00004141"/>
    </source>
</evidence>
<feature type="transmembrane region" description="Helical" evidence="8">
    <location>
        <begin position="406"/>
        <end position="424"/>
    </location>
</feature>
<protein>
    <recommendedName>
        <fullName evidence="9">Major facilitator superfamily (MFS) profile domain-containing protein</fullName>
    </recommendedName>
</protein>
<dbReference type="AlphaFoldDB" id="A0A8H7TB10"/>
<dbReference type="SUPFAM" id="SSF103473">
    <property type="entry name" value="MFS general substrate transporter"/>
    <property type="match status" value="1"/>
</dbReference>
<dbReference type="InterPro" id="IPR020846">
    <property type="entry name" value="MFS_dom"/>
</dbReference>
<keyword evidence="6 8" id="KW-0472">Membrane</keyword>
<dbReference type="OrthoDB" id="4540492at2759"/>
<dbReference type="PROSITE" id="PS50850">
    <property type="entry name" value="MFS"/>
    <property type="match status" value="1"/>
</dbReference>
<dbReference type="InterPro" id="IPR003663">
    <property type="entry name" value="Sugar/inositol_transpt"/>
</dbReference>
<keyword evidence="11" id="KW-1185">Reference proteome</keyword>
<feature type="transmembrane region" description="Helical" evidence="8">
    <location>
        <begin position="271"/>
        <end position="291"/>
    </location>
</feature>
<feature type="transmembrane region" description="Helical" evidence="8">
    <location>
        <begin position="148"/>
        <end position="170"/>
    </location>
</feature>
<dbReference type="GO" id="GO:0005351">
    <property type="term" value="F:carbohydrate:proton symporter activity"/>
    <property type="evidence" value="ECO:0007669"/>
    <property type="project" value="TreeGrafter"/>
</dbReference>
<feature type="transmembrane region" description="Helical" evidence="8">
    <location>
        <begin position="113"/>
        <end position="136"/>
    </location>
</feature>
<dbReference type="GO" id="GO:0016020">
    <property type="term" value="C:membrane"/>
    <property type="evidence" value="ECO:0007669"/>
    <property type="project" value="UniProtKB-SubCell"/>
</dbReference>
<feature type="transmembrane region" description="Helical" evidence="8">
    <location>
        <begin position="338"/>
        <end position="359"/>
    </location>
</feature>
<comment type="similarity">
    <text evidence="2 7">Belongs to the major facilitator superfamily. Sugar transporter (TC 2.A.1.1) family.</text>
</comment>
<dbReference type="Proteomes" id="UP000664132">
    <property type="component" value="Unassembled WGS sequence"/>
</dbReference>
<comment type="subcellular location">
    <subcellularLocation>
        <location evidence="1">Membrane</location>
        <topology evidence="1">Multi-pass membrane protein</topology>
    </subcellularLocation>
</comment>
<dbReference type="Gene3D" id="1.20.1250.20">
    <property type="entry name" value="MFS general substrate transporter like domains"/>
    <property type="match status" value="1"/>
</dbReference>
<feature type="transmembrane region" description="Helical" evidence="8">
    <location>
        <begin position="311"/>
        <end position="331"/>
    </location>
</feature>
<dbReference type="Pfam" id="PF00083">
    <property type="entry name" value="Sugar_tr"/>
    <property type="match status" value="1"/>
</dbReference>
<sequence length="513" mass="55843">MSFSSSTKWVPRSSKAVSVLIVISSTFMATTQGFDGSMMNALNILPSYTDYFSLTTTTLALNTSAVWLGGCLAGMFFGLVTDYLGRKNAMLIAALITIFAAILQAASQNVPMFVISRILIGLGMNGSATAGPVYIAETLKPQWRGWGLGLFFDFYYIGGLISAGVTYGTARMQSTWAWRLPSALQGLFSILCIVILPFIPESPRWLIHKGRNEEAMEAIALACADGNKDDPIVQVQYQEIIDTLAWEKEQGETLSLLQTVKTPSARKRMMLSLSVAVFTMLSGNNIISYYLGTMLTNAGITDSTTQLEINIILNAWCLVICLFGTSLLDILGRKSLALWSTGLLTIFIFMIGGLTAAYGTSTNTAGIYGTVASIFLFQGSYSFGWTPLTMVYPPEVLNFSIRSNGMAVYAFLVSGVGLLVTFAFPYALEAIGWKTYMINGAWDVLELAFVLFFWVETKGKTLEEIDELFDGEKHSDVPDLEAIMKGKAGLDDLVVDGVEPVTQVPVEASKKAD</sequence>
<evidence type="ECO:0000256" key="6">
    <source>
        <dbReference type="ARBA" id="ARBA00023136"/>
    </source>
</evidence>
<accession>A0A8H7TB10</accession>
<keyword evidence="3 7" id="KW-0813">Transport</keyword>
<dbReference type="FunFam" id="1.20.1250.20:FF:000134">
    <property type="entry name" value="MFS sugar transporter protein"/>
    <property type="match status" value="1"/>
</dbReference>
<dbReference type="InterPro" id="IPR036259">
    <property type="entry name" value="MFS_trans_sf"/>
</dbReference>
<name>A0A8H7TB10_9HELO</name>
<evidence type="ECO:0000256" key="4">
    <source>
        <dbReference type="ARBA" id="ARBA00022692"/>
    </source>
</evidence>
<dbReference type="NCBIfam" id="TIGR00879">
    <property type="entry name" value="SP"/>
    <property type="match status" value="1"/>
</dbReference>
<evidence type="ECO:0000256" key="5">
    <source>
        <dbReference type="ARBA" id="ARBA00022989"/>
    </source>
</evidence>
<evidence type="ECO:0000313" key="11">
    <source>
        <dbReference type="Proteomes" id="UP000664132"/>
    </source>
</evidence>
<feature type="transmembrane region" description="Helical" evidence="8">
    <location>
        <begin position="89"/>
        <end position="107"/>
    </location>
</feature>
<evidence type="ECO:0000259" key="9">
    <source>
        <dbReference type="PROSITE" id="PS50850"/>
    </source>
</evidence>
<gene>
    <name evidence="10" type="ORF">IFR04_011288</name>
</gene>
<feature type="transmembrane region" description="Helical" evidence="8">
    <location>
        <begin position="176"/>
        <end position="199"/>
    </location>
</feature>
<comment type="caution">
    <text evidence="10">The sequence shown here is derived from an EMBL/GenBank/DDBJ whole genome shotgun (WGS) entry which is preliminary data.</text>
</comment>
<feature type="transmembrane region" description="Helical" evidence="8">
    <location>
        <begin position="365"/>
        <end position="385"/>
    </location>
</feature>
<feature type="domain" description="Major facilitator superfamily (MFS) profile" evidence="9">
    <location>
        <begin position="21"/>
        <end position="458"/>
    </location>
</feature>
<keyword evidence="5 8" id="KW-1133">Transmembrane helix</keyword>
<feature type="transmembrane region" description="Helical" evidence="8">
    <location>
        <begin position="57"/>
        <end position="77"/>
    </location>
</feature>
<reference evidence="10" key="1">
    <citation type="submission" date="2021-02" db="EMBL/GenBank/DDBJ databases">
        <title>Genome sequence Cadophora malorum strain M34.</title>
        <authorList>
            <person name="Stefanovic E."/>
            <person name="Vu D."/>
            <person name="Scully C."/>
            <person name="Dijksterhuis J."/>
            <person name="Roader J."/>
            <person name="Houbraken J."/>
        </authorList>
    </citation>
    <scope>NUCLEOTIDE SEQUENCE</scope>
    <source>
        <strain evidence="10">M34</strain>
    </source>
</reference>
<dbReference type="EMBL" id="JAFJYH010000217">
    <property type="protein sequence ID" value="KAG4415568.1"/>
    <property type="molecule type" value="Genomic_DNA"/>
</dbReference>
<evidence type="ECO:0000256" key="7">
    <source>
        <dbReference type="RuleBase" id="RU003346"/>
    </source>
</evidence>
<dbReference type="PANTHER" id="PTHR48022:SF31">
    <property type="entry name" value="HEXOSE TRANSPORTER"/>
    <property type="match status" value="1"/>
</dbReference>